<feature type="compositionally biased region" description="Polar residues" evidence="1">
    <location>
        <begin position="507"/>
        <end position="539"/>
    </location>
</feature>
<evidence type="ECO:0000313" key="2">
    <source>
        <dbReference type="EMBL" id="EDK41125.2"/>
    </source>
</evidence>
<feature type="compositionally biased region" description="Basic and acidic residues" evidence="1">
    <location>
        <begin position="421"/>
        <end position="450"/>
    </location>
</feature>
<reference evidence="2 3" key="1">
    <citation type="journal article" date="2009" name="Nature">
        <title>Evolution of pathogenicity and sexual reproduction in eight Candida genomes.</title>
        <authorList>
            <person name="Butler G."/>
            <person name="Rasmussen M.D."/>
            <person name="Lin M.F."/>
            <person name="Santos M.A."/>
            <person name="Sakthikumar S."/>
            <person name="Munro C.A."/>
            <person name="Rheinbay E."/>
            <person name="Grabherr M."/>
            <person name="Forche A."/>
            <person name="Reedy J.L."/>
            <person name="Agrafioti I."/>
            <person name="Arnaud M.B."/>
            <person name="Bates S."/>
            <person name="Brown A.J."/>
            <person name="Brunke S."/>
            <person name="Costanzo M.C."/>
            <person name="Fitzpatrick D.A."/>
            <person name="de Groot P.W."/>
            <person name="Harris D."/>
            <person name="Hoyer L.L."/>
            <person name="Hube B."/>
            <person name="Klis F.M."/>
            <person name="Kodira C."/>
            <person name="Lennard N."/>
            <person name="Logue M.E."/>
            <person name="Martin R."/>
            <person name="Neiman A.M."/>
            <person name="Nikolaou E."/>
            <person name="Quail M.A."/>
            <person name="Quinn J."/>
            <person name="Santos M.C."/>
            <person name="Schmitzberger F.F."/>
            <person name="Sherlock G."/>
            <person name="Shah P."/>
            <person name="Silverstein K.A."/>
            <person name="Skrzypek M.S."/>
            <person name="Soll D."/>
            <person name="Staggs R."/>
            <person name="Stansfield I."/>
            <person name="Stumpf M.P."/>
            <person name="Sudbery P.E."/>
            <person name="Srikantha T."/>
            <person name="Zeng Q."/>
            <person name="Berman J."/>
            <person name="Berriman M."/>
            <person name="Heitman J."/>
            <person name="Gow N.A."/>
            <person name="Lorenz M.C."/>
            <person name="Birren B.W."/>
            <person name="Kellis M."/>
            <person name="Cuomo C.A."/>
        </authorList>
    </citation>
    <scope>NUCLEOTIDE SEQUENCE [LARGE SCALE GENOMIC DNA]</scope>
    <source>
        <strain evidence="3">ATCC 6260 / CBS 566 / DSM 6381 / JCM 1539 / NBRC 10279 / NRRL Y-324</strain>
    </source>
</reference>
<dbReference type="eggNOG" id="ENOG502S4MM">
    <property type="taxonomic scope" value="Eukaryota"/>
</dbReference>
<feature type="compositionally biased region" description="Polar residues" evidence="1">
    <location>
        <begin position="637"/>
        <end position="658"/>
    </location>
</feature>
<evidence type="ECO:0000256" key="1">
    <source>
        <dbReference type="SAM" id="MobiDB-lite"/>
    </source>
</evidence>
<feature type="region of interest" description="Disordered" evidence="1">
    <location>
        <begin position="421"/>
        <end position="658"/>
    </location>
</feature>
<dbReference type="OrthoDB" id="303107at2759"/>
<dbReference type="EMBL" id="CH408161">
    <property type="protein sequence ID" value="EDK41125.2"/>
    <property type="molecule type" value="Genomic_DNA"/>
</dbReference>
<feature type="compositionally biased region" description="Polar residues" evidence="1">
    <location>
        <begin position="483"/>
        <end position="492"/>
    </location>
</feature>
<dbReference type="HOGENOM" id="CLU_416842_0_0_1"/>
<dbReference type="GeneID" id="5124151"/>
<feature type="compositionally biased region" description="Polar residues" evidence="1">
    <location>
        <begin position="577"/>
        <end position="616"/>
    </location>
</feature>
<dbReference type="AlphaFoldDB" id="A5DPM2"/>
<name>A5DPM2_PICGU</name>
<feature type="compositionally biased region" description="Basic and acidic residues" evidence="1">
    <location>
        <begin position="494"/>
        <end position="504"/>
    </location>
</feature>
<dbReference type="RefSeq" id="XP_001482203.2">
    <property type="nucleotide sequence ID" value="XM_001482153.1"/>
</dbReference>
<evidence type="ECO:0000313" key="3">
    <source>
        <dbReference type="Proteomes" id="UP000001997"/>
    </source>
</evidence>
<sequence length="658" mass="75193">MNYPKRKFILVCLDFSIEVSVTLFCQCHFHNTCHSPSLIPSLLTHFHQFSLISTFNIHYRSHSFFTSHSNSIFNRFAFSHFIQFSFQSILSLHSFSMSSHPALDLSIGNDDQVAQLSKLLPVHLPNDSQHQNKLEKLRNSNAYIFVLSWLYQCRGFVKLQNEHFDADLFEIELLNLVSPPPVDDSVLFINKLKVGLIVALRGGGAKNASSDEFEAVFREWFGIETPLGGAVDENDETPQLQFDYLFIESKIDVLYMVISYISSYSQFRAFIDRHQLTSDDLKPEVLHSELVEENESMDYILMFDNTRLYKRTVICPELVVPKKRAAAPGEPEAHFGAEKFDVTAVEYELVFKDIYKLDEFLKSIPKKSKKLKDLRAALASDAVVDSMFYAEIRKRKILSHRRKELQLANLLATRKKSTRIEARERERQRDLQLQRQKQEEEMRAAAESRLERRRMAREQASNSYVSPTPTAMTREERLRLRQAKTQSPSNSPAPEKEEIKKEENENVQQDSELQASTFEPQASTVFEPQSSAFEPQPSTAIEPRVFGSSASTGPIVTEPLTHEPPAKRAKIEPPHFPSSTSNMPQWGNFNHQQYPIPSHQSSEVQTFPQQQISQPPVQWPNAATAESTAVHNHHAMQPNSPKAQHPSNASSIHPDNLN</sequence>
<dbReference type="VEuPathDB" id="FungiDB:PGUG_05223"/>
<dbReference type="InParanoid" id="A5DPM2"/>
<dbReference type="KEGG" id="pgu:PGUG_05223"/>
<keyword evidence="3" id="KW-1185">Reference proteome</keyword>
<protein>
    <submittedName>
        <fullName evidence="2">Uncharacterized protein</fullName>
    </submittedName>
</protein>
<dbReference type="OMA" id="EAHHEAN"/>
<proteinExistence type="predicted"/>
<feature type="compositionally biased region" description="Basic and acidic residues" evidence="1">
    <location>
        <begin position="560"/>
        <end position="573"/>
    </location>
</feature>
<dbReference type="Proteomes" id="UP000001997">
    <property type="component" value="Unassembled WGS sequence"/>
</dbReference>
<feature type="compositionally biased region" description="Polar residues" evidence="1">
    <location>
        <begin position="461"/>
        <end position="471"/>
    </location>
</feature>
<organism evidence="2 3">
    <name type="scientific">Meyerozyma guilliermondii (strain ATCC 6260 / CBS 566 / DSM 6381 / JCM 1539 / NBRC 10279 / NRRL Y-324)</name>
    <name type="common">Yeast</name>
    <name type="synonym">Candida guilliermondii</name>
    <dbReference type="NCBI Taxonomy" id="294746"/>
    <lineage>
        <taxon>Eukaryota</taxon>
        <taxon>Fungi</taxon>
        <taxon>Dikarya</taxon>
        <taxon>Ascomycota</taxon>
        <taxon>Saccharomycotina</taxon>
        <taxon>Pichiomycetes</taxon>
        <taxon>Debaryomycetaceae</taxon>
        <taxon>Meyerozyma</taxon>
    </lineage>
</organism>
<gene>
    <name evidence="2" type="ORF">PGUG_05223</name>
</gene>
<dbReference type="STRING" id="294746.A5DPM2"/>
<accession>A5DPM2</accession>